<sequence length="175" mass="18719">MDASEIQNALARLRDQRAELDLAERALIEQAREAGLGWAQIASALGLASRQAAEQRLLRLSAGSTRDPVQARAKRAKQRIVDNPFGPSIAELRSAARAAQIQVAIVDGWDALHPRAGLIRRSLELAVSAPPSGLYELARQAIEDSTQLPVAEVPPAAGEAIRKLALTLEAATPKI</sequence>
<evidence type="ECO:0000313" key="2">
    <source>
        <dbReference type="EMBL" id="GIH03211.1"/>
    </source>
</evidence>
<name>A0A8J3Q3X4_9ACTN</name>
<gene>
    <name evidence="2" type="ORF">Rhe02_12780</name>
</gene>
<accession>A0A8J3Q3X4</accession>
<organism evidence="2 3">
    <name type="scientific">Rhizocola hellebori</name>
    <dbReference type="NCBI Taxonomy" id="1392758"/>
    <lineage>
        <taxon>Bacteria</taxon>
        <taxon>Bacillati</taxon>
        <taxon>Actinomycetota</taxon>
        <taxon>Actinomycetes</taxon>
        <taxon>Micromonosporales</taxon>
        <taxon>Micromonosporaceae</taxon>
        <taxon>Rhizocola</taxon>
    </lineage>
</organism>
<reference evidence="2" key="1">
    <citation type="submission" date="2021-01" db="EMBL/GenBank/DDBJ databases">
        <title>Whole genome shotgun sequence of Rhizocola hellebori NBRC 109834.</title>
        <authorList>
            <person name="Komaki H."/>
            <person name="Tamura T."/>
        </authorList>
    </citation>
    <scope>NUCLEOTIDE SEQUENCE</scope>
    <source>
        <strain evidence="2">NBRC 109834</strain>
    </source>
</reference>
<comment type="caution">
    <text evidence="2">The sequence shown here is derived from an EMBL/GenBank/DDBJ whole genome shotgun (WGS) entry which is preliminary data.</text>
</comment>
<dbReference type="AlphaFoldDB" id="A0A8J3Q3X4"/>
<evidence type="ECO:0000256" key="1">
    <source>
        <dbReference type="SAM" id="Coils"/>
    </source>
</evidence>
<proteinExistence type="predicted"/>
<dbReference type="EMBL" id="BONY01000006">
    <property type="protein sequence ID" value="GIH03211.1"/>
    <property type="molecule type" value="Genomic_DNA"/>
</dbReference>
<dbReference type="RefSeq" id="WP_203907128.1">
    <property type="nucleotide sequence ID" value="NZ_BONY01000006.1"/>
</dbReference>
<keyword evidence="3" id="KW-1185">Reference proteome</keyword>
<protein>
    <submittedName>
        <fullName evidence="2">Uncharacterized protein</fullName>
    </submittedName>
</protein>
<evidence type="ECO:0000313" key="3">
    <source>
        <dbReference type="Proteomes" id="UP000612899"/>
    </source>
</evidence>
<dbReference type="Proteomes" id="UP000612899">
    <property type="component" value="Unassembled WGS sequence"/>
</dbReference>
<keyword evidence="1" id="KW-0175">Coiled coil</keyword>
<feature type="coiled-coil region" evidence="1">
    <location>
        <begin position="3"/>
        <end position="33"/>
    </location>
</feature>